<sequence>MGKTIHEGRQSVQIDGDFIVFIIGARLGLRGLRAVRLLSTMRKMLKEVEENPEIGLLGFHQHGGPFGVIVQYWRSFDDLERYSRSMERLHRPVWLDWYRRKQDKNRHAGIWHETYAVRAGEYEAVYQNMPDIGLMKAGRVFPVGSGSDTARTRIGR</sequence>
<proteinExistence type="predicted"/>
<dbReference type="InterPro" id="IPR025444">
    <property type="entry name" value="Monooxy_af470"/>
</dbReference>
<dbReference type="AlphaFoldDB" id="A0A5C8NFC1"/>
<dbReference type="Proteomes" id="UP000321571">
    <property type="component" value="Unassembled WGS sequence"/>
</dbReference>
<name>A0A5C8NFC1_9ACTN</name>
<protein>
    <submittedName>
        <fullName evidence="1">DUF4188 domain-containing protein</fullName>
    </submittedName>
</protein>
<evidence type="ECO:0000313" key="2">
    <source>
        <dbReference type="Proteomes" id="UP000321571"/>
    </source>
</evidence>
<reference evidence="1 2" key="1">
    <citation type="submission" date="2019-06" db="EMBL/GenBank/DDBJ databases">
        <title>Aeromicrobium sp. nov., isolated from a maize field.</title>
        <authorList>
            <person name="Lin S.-Y."/>
            <person name="Tsai C.-F."/>
            <person name="Young C.-C."/>
        </authorList>
    </citation>
    <scope>NUCLEOTIDE SEQUENCE [LARGE SCALE GENOMIC DNA]</scope>
    <source>
        <strain evidence="1 2">CC-CFT486</strain>
    </source>
</reference>
<keyword evidence="2" id="KW-1185">Reference proteome</keyword>
<evidence type="ECO:0000313" key="1">
    <source>
        <dbReference type="EMBL" id="TXL57613.1"/>
    </source>
</evidence>
<dbReference type="OrthoDB" id="7566033at2"/>
<comment type="caution">
    <text evidence="1">The sequence shown here is derived from an EMBL/GenBank/DDBJ whole genome shotgun (WGS) entry which is preliminary data.</text>
</comment>
<accession>A0A5C8NFC1</accession>
<dbReference type="RefSeq" id="WP_147687138.1">
    <property type="nucleotide sequence ID" value="NZ_VDUX01000006.1"/>
</dbReference>
<dbReference type="Pfam" id="PF13826">
    <property type="entry name" value="Monooxy_af470-like"/>
    <property type="match status" value="1"/>
</dbReference>
<dbReference type="EMBL" id="VDUX01000006">
    <property type="protein sequence ID" value="TXL57613.1"/>
    <property type="molecule type" value="Genomic_DNA"/>
</dbReference>
<gene>
    <name evidence="1" type="ORF">FHP06_12545</name>
</gene>
<organism evidence="1 2">
    <name type="scientific">Aeromicrobium terrae</name>
    <dbReference type="NCBI Taxonomy" id="2498846"/>
    <lineage>
        <taxon>Bacteria</taxon>
        <taxon>Bacillati</taxon>
        <taxon>Actinomycetota</taxon>
        <taxon>Actinomycetes</taxon>
        <taxon>Propionibacteriales</taxon>
        <taxon>Nocardioidaceae</taxon>
        <taxon>Aeromicrobium</taxon>
    </lineage>
</organism>